<dbReference type="Pfam" id="PF04264">
    <property type="entry name" value="YceI"/>
    <property type="match status" value="1"/>
</dbReference>
<proteinExistence type="predicted"/>
<dbReference type="Gene3D" id="2.40.128.110">
    <property type="entry name" value="Lipid/polyisoprenoid-binding, YceI-like"/>
    <property type="match status" value="1"/>
</dbReference>
<dbReference type="PANTHER" id="PTHR34406">
    <property type="entry name" value="PROTEIN YCEI"/>
    <property type="match status" value="1"/>
</dbReference>
<organism evidence="2 3">
    <name type="scientific">Maribacter flavus</name>
    <dbReference type="NCBI Taxonomy" id="1658664"/>
    <lineage>
        <taxon>Bacteria</taxon>
        <taxon>Pseudomonadati</taxon>
        <taxon>Bacteroidota</taxon>
        <taxon>Flavobacteriia</taxon>
        <taxon>Flavobacteriales</taxon>
        <taxon>Flavobacteriaceae</taxon>
        <taxon>Maribacter</taxon>
    </lineage>
</organism>
<dbReference type="EMBL" id="VUOE01000001">
    <property type="protein sequence ID" value="KAA2218290.1"/>
    <property type="molecule type" value="Genomic_DNA"/>
</dbReference>
<accession>A0A5B2TXC5</accession>
<dbReference type="AlphaFoldDB" id="A0A5B2TXC5"/>
<dbReference type="Proteomes" id="UP000323188">
    <property type="component" value="Unassembled WGS sequence"/>
</dbReference>
<dbReference type="RefSeq" id="WP_154916910.1">
    <property type="nucleotide sequence ID" value="NZ_VUOE01000001.1"/>
</dbReference>
<gene>
    <name evidence="2" type="ORF">F0361_01320</name>
</gene>
<name>A0A5B2TXC5_9FLAO</name>
<evidence type="ECO:0000313" key="2">
    <source>
        <dbReference type="EMBL" id="KAA2218290.1"/>
    </source>
</evidence>
<evidence type="ECO:0000313" key="3">
    <source>
        <dbReference type="Proteomes" id="UP000323188"/>
    </source>
</evidence>
<dbReference type="SUPFAM" id="SSF101874">
    <property type="entry name" value="YceI-like"/>
    <property type="match status" value="1"/>
</dbReference>
<comment type="caution">
    <text evidence="2">The sequence shown here is derived from an EMBL/GenBank/DDBJ whole genome shotgun (WGS) entry which is preliminary data.</text>
</comment>
<protein>
    <submittedName>
        <fullName evidence="2">YceI family protein</fullName>
    </submittedName>
</protein>
<sequence length="173" mass="19476">MEKISKWVIDPAHSEVSFKVKHMMISTVTGHFEKFDATIETENDEFENATLSVEIGIDSINTKNKDRDGHLMSDDFFKADEYPKMTFISKSFAKDKIIGDLTIRDVTKEVVLDVDFNGIAVDPYGQTKAGFEIRGSINRKDFNLTWSAVTEAGNVVVSDQVKMVIDAQFIKQA</sequence>
<reference evidence="2 3" key="1">
    <citation type="submission" date="2019-09" db="EMBL/GenBank/DDBJ databases">
        <authorList>
            <person name="Khan S.A."/>
            <person name="Jeon C.O."/>
            <person name="Chun B.H."/>
            <person name="Jeong S.E."/>
        </authorList>
    </citation>
    <scope>NUCLEOTIDE SEQUENCE [LARGE SCALE GENOMIC DNA]</scope>
    <source>
        <strain evidence="2 3">KCTC 42508</strain>
    </source>
</reference>
<dbReference type="InterPro" id="IPR036761">
    <property type="entry name" value="TTHA0802/YceI-like_sf"/>
</dbReference>
<evidence type="ECO:0000259" key="1">
    <source>
        <dbReference type="SMART" id="SM00867"/>
    </source>
</evidence>
<feature type="domain" description="Lipid/polyisoprenoid-binding YceI-like" evidence="1">
    <location>
        <begin position="6"/>
        <end position="170"/>
    </location>
</feature>
<dbReference type="InterPro" id="IPR007372">
    <property type="entry name" value="Lipid/polyisoprenoid-bd_YceI"/>
</dbReference>
<dbReference type="SMART" id="SM00867">
    <property type="entry name" value="YceI"/>
    <property type="match status" value="1"/>
</dbReference>
<dbReference type="PANTHER" id="PTHR34406:SF1">
    <property type="entry name" value="PROTEIN YCEI"/>
    <property type="match status" value="1"/>
</dbReference>